<keyword evidence="4" id="KW-0964">Secreted</keyword>
<dbReference type="GO" id="GO:0005576">
    <property type="term" value="C:extracellular region"/>
    <property type="evidence" value="ECO:0007669"/>
    <property type="project" value="UniProtKB-SubCell"/>
</dbReference>
<evidence type="ECO:0000259" key="13">
    <source>
        <dbReference type="PROSITE" id="PS50225"/>
    </source>
</evidence>
<keyword evidence="3" id="KW-0268">Exocytosis</keyword>
<evidence type="ECO:0000256" key="8">
    <source>
        <dbReference type="ARBA" id="ARBA00022737"/>
    </source>
</evidence>
<dbReference type="GO" id="GO:0044231">
    <property type="term" value="C:host cell presynaptic membrane"/>
    <property type="evidence" value="ECO:0007669"/>
    <property type="project" value="UniProtKB-KW"/>
</dbReference>
<feature type="repeat" description="ANK" evidence="12">
    <location>
        <begin position="102"/>
        <end position="134"/>
    </location>
</feature>
<keyword evidence="10 12" id="KW-0040">ANK repeat</keyword>
<evidence type="ECO:0000256" key="10">
    <source>
        <dbReference type="ARBA" id="ARBA00023043"/>
    </source>
</evidence>
<evidence type="ECO:0000256" key="4">
    <source>
        <dbReference type="ARBA" id="ARBA00022525"/>
    </source>
</evidence>
<dbReference type="Gene3D" id="1.25.40.20">
    <property type="entry name" value="Ankyrin repeat-containing domain"/>
    <property type="match status" value="3"/>
</dbReference>
<dbReference type="PROSITE" id="PS50297">
    <property type="entry name" value="ANK_REP_REGION"/>
    <property type="match status" value="5"/>
</dbReference>
<keyword evidence="9" id="KW-0638">Presynaptic neurotoxin</keyword>
<dbReference type="GO" id="GO:0044218">
    <property type="term" value="C:other organism cell membrane"/>
    <property type="evidence" value="ECO:0007669"/>
    <property type="project" value="UniProtKB-KW"/>
</dbReference>
<keyword evidence="8" id="KW-0677">Repeat</keyword>
<dbReference type="OrthoDB" id="366390at2759"/>
<evidence type="ECO:0000313" key="14">
    <source>
        <dbReference type="EMBL" id="GFT36274.1"/>
    </source>
</evidence>
<evidence type="ECO:0000256" key="3">
    <source>
        <dbReference type="ARBA" id="ARBA00022483"/>
    </source>
</evidence>
<evidence type="ECO:0000256" key="7">
    <source>
        <dbReference type="ARBA" id="ARBA00022699"/>
    </source>
</evidence>
<accession>A0A8X6NXB3</accession>
<comment type="caution">
    <text evidence="14">The sequence shown here is derived from an EMBL/GenBank/DDBJ whole genome shotgun (WGS) entry which is preliminary data.</text>
</comment>
<keyword evidence="6" id="KW-0800">Toxin</keyword>
<evidence type="ECO:0000256" key="11">
    <source>
        <dbReference type="ARBA" id="ARBA00023298"/>
    </source>
</evidence>
<feature type="repeat" description="ANK" evidence="12">
    <location>
        <begin position="248"/>
        <end position="280"/>
    </location>
</feature>
<keyword evidence="5" id="KW-1052">Target cell membrane</keyword>
<dbReference type="GO" id="GO:0090729">
    <property type="term" value="F:toxin activity"/>
    <property type="evidence" value="ECO:0007669"/>
    <property type="project" value="UniProtKB-KW"/>
</dbReference>
<dbReference type="PANTHER" id="PTHR24123">
    <property type="entry name" value="ANKYRIN REPEAT-CONTAINING"/>
    <property type="match status" value="1"/>
</dbReference>
<name>A0A8X6NXB3_NEPPI</name>
<evidence type="ECO:0000256" key="6">
    <source>
        <dbReference type="ARBA" id="ARBA00022656"/>
    </source>
</evidence>
<dbReference type="InterPro" id="IPR051165">
    <property type="entry name" value="Multifunctional_ANK_Repeat"/>
</dbReference>
<dbReference type="PROSITE" id="PS50225">
    <property type="entry name" value="SOCS"/>
    <property type="match status" value="1"/>
</dbReference>
<dbReference type="Pfam" id="PF12796">
    <property type="entry name" value="Ank_2"/>
    <property type="match status" value="3"/>
</dbReference>
<sequence>MDFSGLIASYRPPSAVEEDVLESLHRQRRSKQPLRQLADHIIYRKPTEFIKEFIEEEDLFGCLDEPIKKGLRLLHYAAYQDEMEILLLLLDYDANPDVMDEMGYTPVHICAEKGYNHLIQILMSYGARIRFTELNPGDQSYGHPPRATLADEPLRLAIRNCEHETARFLLEHGANPSALYYLGYEINMVNSLDYESIELLLLYGADVNARDLQGLTPLMKACRNSQAIEAVHLLISYGADVNAMSIEDEKSSLHYAVLTGNLEIVQILICNEARINFPLERTRPPPLYYAVLRGNVEILEFLLDSGADINAVSTVVGSALHLALTEKISNQLEIVHTLLRRGANPNAITLDDGRPVLKPPIGEYLQNCEHPRLDIVKLLLRYGARIVLEIQKNHNFGILKVVHRIHLGLNPEVMTLLVEASEAFNLPFIEQSRQLSVDHKDLLFKKALQPFSLQHIARLQLRRNLGWGPIFLDTVQNLEIPKCLKSYVLFEE</sequence>
<feature type="repeat" description="ANK" evidence="12">
    <location>
        <begin position="282"/>
        <end position="314"/>
    </location>
</feature>
<gene>
    <name evidence="14" type="primary">MIMI_L88</name>
    <name evidence="14" type="ORF">NPIL_589061</name>
</gene>
<evidence type="ECO:0000256" key="12">
    <source>
        <dbReference type="PROSITE-ProRule" id="PRU00023"/>
    </source>
</evidence>
<keyword evidence="15" id="KW-1185">Reference proteome</keyword>
<organism evidence="14 15">
    <name type="scientific">Nephila pilipes</name>
    <name type="common">Giant wood spider</name>
    <name type="synonym">Nephila maculata</name>
    <dbReference type="NCBI Taxonomy" id="299642"/>
    <lineage>
        <taxon>Eukaryota</taxon>
        <taxon>Metazoa</taxon>
        <taxon>Ecdysozoa</taxon>
        <taxon>Arthropoda</taxon>
        <taxon>Chelicerata</taxon>
        <taxon>Arachnida</taxon>
        <taxon>Araneae</taxon>
        <taxon>Araneomorphae</taxon>
        <taxon>Entelegynae</taxon>
        <taxon>Araneoidea</taxon>
        <taxon>Nephilidae</taxon>
        <taxon>Nephila</taxon>
    </lineage>
</organism>
<evidence type="ECO:0000313" key="15">
    <source>
        <dbReference type="Proteomes" id="UP000887013"/>
    </source>
</evidence>
<dbReference type="SMART" id="SM00248">
    <property type="entry name" value="ANK"/>
    <property type="match status" value="8"/>
</dbReference>
<protein>
    <submittedName>
        <fullName evidence="14">Ankyrin repeat protein L88</fullName>
    </submittedName>
</protein>
<reference evidence="14" key="1">
    <citation type="submission" date="2020-08" db="EMBL/GenBank/DDBJ databases">
        <title>Multicomponent nature underlies the extraordinary mechanical properties of spider dragline silk.</title>
        <authorList>
            <person name="Kono N."/>
            <person name="Nakamura H."/>
            <person name="Mori M."/>
            <person name="Yoshida Y."/>
            <person name="Ohtoshi R."/>
            <person name="Malay A.D."/>
            <person name="Moran D.A.P."/>
            <person name="Tomita M."/>
            <person name="Numata K."/>
            <person name="Arakawa K."/>
        </authorList>
    </citation>
    <scope>NUCLEOTIDE SEQUENCE</scope>
</reference>
<proteinExistence type="predicted"/>
<dbReference type="GO" id="GO:0035556">
    <property type="term" value="P:intracellular signal transduction"/>
    <property type="evidence" value="ECO:0007669"/>
    <property type="project" value="InterPro"/>
</dbReference>
<dbReference type="InterPro" id="IPR002110">
    <property type="entry name" value="Ankyrin_rpt"/>
</dbReference>
<dbReference type="SUPFAM" id="SSF158235">
    <property type="entry name" value="SOCS box-like"/>
    <property type="match status" value="1"/>
</dbReference>
<dbReference type="PANTHER" id="PTHR24123:SF33">
    <property type="entry name" value="PROTEIN HOS4"/>
    <property type="match status" value="1"/>
</dbReference>
<evidence type="ECO:0000256" key="2">
    <source>
        <dbReference type="ARBA" id="ARBA00004613"/>
    </source>
</evidence>
<feature type="domain" description="SOCS box" evidence="13">
    <location>
        <begin position="443"/>
        <end position="492"/>
    </location>
</feature>
<comment type="subcellular location">
    <subcellularLocation>
        <location evidence="2">Secreted</location>
    </subcellularLocation>
    <subcellularLocation>
        <location evidence="1">Target cell membrane</location>
    </subcellularLocation>
</comment>
<feature type="repeat" description="ANK" evidence="12">
    <location>
        <begin position="69"/>
        <end position="101"/>
    </location>
</feature>
<dbReference type="InterPro" id="IPR001496">
    <property type="entry name" value="SOCS_box"/>
</dbReference>
<keyword evidence="11" id="KW-1053">Target membrane</keyword>
<evidence type="ECO:0000256" key="1">
    <source>
        <dbReference type="ARBA" id="ARBA00004175"/>
    </source>
</evidence>
<dbReference type="EMBL" id="BMAW01013896">
    <property type="protein sequence ID" value="GFT36274.1"/>
    <property type="molecule type" value="Genomic_DNA"/>
</dbReference>
<keyword evidence="11" id="KW-0472">Membrane</keyword>
<dbReference type="InterPro" id="IPR036770">
    <property type="entry name" value="Ankyrin_rpt-contain_sf"/>
</dbReference>
<dbReference type="SUPFAM" id="SSF48403">
    <property type="entry name" value="Ankyrin repeat"/>
    <property type="match status" value="1"/>
</dbReference>
<dbReference type="PRINTS" id="PR01415">
    <property type="entry name" value="ANKYRIN"/>
</dbReference>
<dbReference type="SMART" id="SM00969">
    <property type="entry name" value="SOCS_box"/>
    <property type="match status" value="1"/>
</dbReference>
<evidence type="ECO:0000256" key="9">
    <source>
        <dbReference type="ARBA" id="ARBA00023028"/>
    </source>
</evidence>
<dbReference type="InterPro" id="IPR036036">
    <property type="entry name" value="SOCS_box-like_dom_sf"/>
</dbReference>
<dbReference type="PROSITE" id="PS50088">
    <property type="entry name" value="ANK_REPEAT"/>
    <property type="match status" value="5"/>
</dbReference>
<dbReference type="AlphaFoldDB" id="A0A8X6NXB3"/>
<dbReference type="GO" id="GO:0006887">
    <property type="term" value="P:exocytosis"/>
    <property type="evidence" value="ECO:0007669"/>
    <property type="project" value="UniProtKB-KW"/>
</dbReference>
<dbReference type="Pfam" id="PF07525">
    <property type="entry name" value="SOCS_box"/>
    <property type="match status" value="1"/>
</dbReference>
<feature type="repeat" description="ANK" evidence="12">
    <location>
        <begin position="213"/>
        <end position="246"/>
    </location>
</feature>
<evidence type="ECO:0000256" key="5">
    <source>
        <dbReference type="ARBA" id="ARBA00022537"/>
    </source>
</evidence>
<keyword evidence="7" id="KW-0528">Neurotoxin</keyword>
<dbReference type="Proteomes" id="UP000887013">
    <property type="component" value="Unassembled WGS sequence"/>
</dbReference>